<dbReference type="SUPFAM" id="SSF82171">
    <property type="entry name" value="DPP6 N-terminal domain-like"/>
    <property type="match status" value="1"/>
</dbReference>
<dbReference type="EMBL" id="CP021995">
    <property type="protein sequence ID" value="ASD25468.1"/>
    <property type="molecule type" value="Genomic_DNA"/>
</dbReference>
<evidence type="ECO:0000256" key="2">
    <source>
        <dbReference type="SAM" id="SignalP"/>
    </source>
</evidence>
<evidence type="ECO:0000256" key="1">
    <source>
        <dbReference type="ARBA" id="ARBA00022801"/>
    </source>
</evidence>
<dbReference type="PANTHER" id="PTHR22946">
    <property type="entry name" value="DIENELACTONE HYDROLASE DOMAIN-CONTAINING PROTEIN-RELATED"/>
    <property type="match status" value="1"/>
</dbReference>
<dbReference type="GO" id="GO:0008236">
    <property type="term" value="F:serine-type peptidase activity"/>
    <property type="evidence" value="ECO:0007669"/>
    <property type="project" value="InterPro"/>
</dbReference>
<keyword evidence="2" id="KW-0732">Signal</keyword>
<protein>
    <recommendedName>
        <fullName evidence="3">Peptidase S9 prolyl oligopeptidase catalytic domain-containing protein</fullName>
    </recommendedName>
</protein>
<dbReference type="SUPFAM" id="SSF53474">
    <property type="entry name" value="alpha/beta-Hydrolases"/>
    <property type="match status" value="1"/>
</dbReference>
<reference evidence="4 5" key="2">
    <citation type="submission" date="2017-06" db="EMBL/GenBank/DDBJ databases">
        <authorList>
            <person name="Kim H.J."/>
            <person name="Triplett B.A."/>
        </authorList>
    </citation>
    <scope>NUCLEOTIDE SEQUENCE [LARGE SCALE GENOMIC DNA]</scope>
    <source>
        <strain evidence="4 5">BZC3</strain>
    </source>
</reference>
<evidence type="ECO:0000313" key="5">
    <source>
        <dbReference type="Proteomes" id="UP000197024"/>
    </source>
</evidence>
<organism evidence="4 5">
    <name type="scientific">Brevundimonas diminuta</name>
    <name type="common">Pseudomonas diminuta</name>
    <dbReference type="NCBI Taxonomy" id="293"/>
    <lineage>
        <taxon>Bacteria</taxon>
        <taxon>Pseudomonadati</taxon>
        <taxon>Pseudomonadota</taxon>
        <taxon>Alphaproteobacteria</taxon>
        <taxon>Caulobacterales</taxon>
        <taxon>Caulobacteraceae</taxon>
        <taxon>Brevundimonas</taxon>
    </lineage>
</organism>
<dbReference type="Pfam" id="PF00326">
    <property type="entry name" value="Peptidase_S9"/>
    <property type="match status" value="1"/>
</dbReference>
<dbReference type="InterPro" id="IPR001375">
    <property type="entry name" value="Peptidase_S9_cat"/>
</dbReference>
<sequence length="851" mass="91904">MRPAMAILAAALSVALPAAALEQRPLSTADLLSMEAVGRTRISPGGQWVVIERQGRWDSAATYRYGALTSHLLTRLEIRRRSEASPALVLHDPGAAAGYLSGPFSPDGRHMVVYRLTEGAWRLGILSLDDLQVRWRDLTPEYPRLGQTVAWRSDRELVLIAREADDLPLFLRLPHGAQDQVSALWRAAASGHTTSTVYVPSGSGRDQREHARPSRLIRLDVATGEEQVLARGEFFDLEISPDGRMVAALKSAEDYQIDVNTPASTGEWLRRRRLVLADLDAGRAIEPLPGQDFITHLLTWSPDGRRLIAYARSDEKHFSEGRFWIMGADGEPEALDLAGHTPWMEATWDGIPLVHAGWNGAAPVVQVRAEDGARVWLERSETGLQPPVAVGESGEKLVWAGDRLMVLNRNGLKPFGADVPLVRGRFTLTEGAFDGGDRRNHNPDPAWLGRQPLANSSGCLTTAESLRVTCLSGWEDGDAVLSASAQDPVLLGRRRSARGSTALTLHQTHASRPLLTVNPALEAIEWGDIVAIEHSGPDGVRLTSWLLRPPRPDGPNPPPVVILAYPGDIHTAPPALLQPGYAQRHLNPHVLAAAGYAVIVPSLPYDRSRGDLGDIGARLEAVLDAAAARGLVDPQRAALIGHSFGGHGVLLAAAQTDRFRAVIASHGYGDLAGIADQRLYWRSTTRDGVPITSVAGWAETGQGGIGRPLALAPKAYIDRSPLYAAARIRTPTLLIESDLDGARLGSLFGALYRLNREAALLTGFGEGHTFTSPGNIRELYQRVIAWLDRYLTSTPLQPGQPGAGPGFQRGGDQATIAGRMPDQGVLIESTGHLDRVDQATAGEFAFEQEGS</sequence>
<dbReference type="GO" id="GO:0006508">
    <property type="term" value="P:proteolysis"/>
    <property type="evidence" value="ECO:0007669"/>
    <property type="project" value="InterPro"/>
</dbReference>
<name>A0A1Z3LTB8_BREDI</name>
<dbReference type="InterPro" id="IPR029058">
    <property type="entry name" value="AB_hydrolase_fold"/>
</dbReference>
<dbReference type="AlphaFoldDB" id="A0A1Z3LTB8"/>
<dbReference type="InterPro" id="IPR050261">
    <property type="entry name" value="FrsA_esterase"/>
</dbReference>
<evidence type="ECO:0000259" key="3">
    <source>
        <dbReference type="Pfam" id="PF00326"/>
    </source>
</evidence>
<evidence type="ECO:0000313" key="4">
    <source>
        <dbReference type="EMBL" id="ASD25468.1"/>
    </source>
</evidence>
<reference evidence="4 5" key="1">
    <citation type="submission" date="2017-06" db="EMBL/GenBank/DDBJ databases">
        <title>Biodegradation of gentamicin by bacterial consortia AMQD4 in synthetic medium and raw gentamicin sewage.</title>
        <authorList>
            <person name="Chang H."/>
            <person name="Feng Y."/>
            <person name="Li Z."/>
            <person name="Xue J."/>
            <person name="Cheng D."/>
        </authorList>
    </citation>
    <scope>NUCLEOTIDE SEQUENCE [LARGE SCALE GENOMIC DNA]</scope>
    <source>
        <strain evidence="4 5">BZC3</strain>
    </source>
</reference>
<gene>
    <name evidence="4" type="ORF">CD943_00260</name>
</gene>
<dbReference type="Gene3D" id="2.120.10.30">
    <property type="entry name" value="TolB, C-terminal domain"/>
    <property type="match status" value="1"/>
</dbReference>
<accession>A0A1Z3LTB8</accession>
<feature type="chain" id="PRO_5013165031" description="Peptidase S9 prolyl oligopeptidase catalytic domain-containing protein" evidence="2">
    <location>
        <begin position="21"/>
        <end position="851"/>
    </location>
</feature>
<dbReference type="InterPro" id="IPR011042">
    <property type="entry name" value="6-blade_b-propeller_TolB-like"/>
</dbReference>
<proteinExistence type="predicted"/>
<dbReference type="PANTHER" id="PTHR22946:SF9">
    <property type="entry name" value="POLYKETIDE TRANSFERASE AF380"/>
    <property type="match status" value="1"/>
</dbReference>
<keyword evidence="1" id="KW-0378">Hydrolase</keyword>
<dbReference type="Proteomes" id="UP000197024">
    <property type="component" value="Chromosome"/>
</dbReference>
<dbReference type="Gene3D" id="3.40.50.1820">
    <property type="entry name" value="alpha/beta hydrolase"/>
    <property type="match status" value="1"/>
</dbReference>
<feature type="signal peptide" evidence="2">
    <location>
        <begin position="1"/>
        <end position="20"/>
    </location>
</feature>
<feature type="domain" description="Peptidase S9 prolyl oligopeptidase catalytic" evidence="3">
    <location>
        <begin position="621"/>
        <end position="792"/>
    </location>
</feature>
<dbReference type="GO" id="GO:0052689">
    <property type="term" value="F:carboxylic ester hydrolase activity"/>
    <property type="evidence" value="ECO:0007669"/>
    <property type="project" value="UniProtKB-ARBA"/>
</dbReference>